<dbReference type="GO" id="GO:0003677">
    <property type="term" value="F:DNA binding"/>
    <property type="evidence" value="ECO:0007669"/>
    <property type="project" value="InterPro"/>
</dbReference>
<gene>
    <name evidence="2" type="ORF">DQ393_11915</name>
</gene>
<dbReference type="SMART" id="SM00421">
    <property type="entry name" value="HTH_LUXR"/>
    <property type="match status" value="1"/>
</dbReference>
<dbReference type="SUPFAM" id="SSF46894">
    <property type="entry name" value="C-terminal effector domain of the bipartite response regulators"/>
    <property type="match status" value="1"/>
</dbReference>
<dbReference type="OrthoDB" id="7444822at2"/>
<dbReference type="InterPro" id="IPR000792">
    <property type="entry name" value="Tscrpt_reg_LuxR_C"/>
</dbReference>
<reference evidence="2 3" key="1">
    <citation type="submission" date="2018-06" db="EMBL/GenBank/DDBJ databases">
        <title>Whole Genome Sequence of an efficient microsymbiont, Rhizobium tropici.</title>
        <authorList>
            <person name="Srinivasan R."/>
            <person name="Singh H.V."/>
            <person name="Srivastava R."/>
            <person name="Kumari B."/>
            <person name="Radhakrishna A."/>
        </authorList>
    </citation>
    <scope>NUCLEOTIDE SEQUENCE [LARGE SCALE GENOMIC DNA]</scope>
    <source>
        <strain evidence="2 3">IGFRI Rhizo-19</strain>
    </source>
</reference>
<evidence type="ECO:0000313" key="2">
    <source>
        <dbReference type="EMBL" id="RAX41266.1"/>
    </source>
</evidence>
<evidence type="ECO:0000259" key="1">
    <source>
        <dbReference type="PROSITE" id="PS50043"/>
    </source>
</evidence>
<comment type="caution">
    <text evidence="2">The sequence shown here is derived from an EMBL/GenBank/DDBJ whole genome shotgun (WGS) entry which is preliminary data.</text>
</comment>
<dbReference type="AlphaFoldDB" id="A0A329YCT8"/>
<protein>
    <recommendedName>
        <fullName evidence="1">HTH luxR-type domain-containing protein</fullName>
    </recommendedName>
</protein>
<dbReference type="GO" id="GO:0006355">
    <property type="term" value="P:regulation of DNA-templated transcription"/>
    <property type="evidence" value="ECO:0007669"/>
    <property type="project" value="InterPro"/>
</dbReference>
<dbReference type="Proteomes" id="UP000251205">
    <property type="component" value="Unassembled WGS sequence"/>
</dbReference>
<proteinExistence type="predicted"/>
<evidence type="ECO:0000313" key="3">
    <source>
        <dbReference type="Proteomes" id="UP000251205"/>
    </source>
</evidence>
<organism evidence="2 3">
    <name type="scientific">Rhizobium tropici</name>
    <dbReference type="NCBI Taxonomy" id="398"/>
    <lineage>
        <taxon>Bacteria</taxon>
        <taxon>Pseudomonadati</taxon>
        <taxon>Pseudomonadota</taxon>
        <taxon>Alphaproteobacteria</taxon>
        <taxon>Hyphomicrobiales</taxon>
        <taxon>Rhizobiaceae</taxon>
        <taxon>Rhizobium/Agrobacterium group</taxon>
        <taxon>Rhizobium</taxon>
    </lineage>
</organism>
<sequence>MPIQIDALNMALDNVFEAAIDPGLWSGVLSNLADATNSYSINIMPMSNRSKMNGISTNTLETLRHRYFDEGWHLTDWHLNAIPFLLRKGIARDVEYTPSEVFRRHPFFRFCAEHKLGHSCIMEWHLNPDDRLGMAFHKKNGEDGFDEASVLLLSAVRQRFLVAGKIMNSMAESKARGISVGLELAGTPAIFFNRLGRVTHVNAAAEKLLGAELQVFRGELRAAGSFETDAIRTRMRAVASSDWLRPDIGSEPISIARHDAPPLLLRIQRLGGSMPDIFSYAEGVVLLEVPERSNANLQRHKQALQQRFRLTSQEADIAIRLSDGMSLREIAEKTERSYQTLRTQLKSIFFKTGVSRQIELALIVANLKFPRS</sequence>
<dbReference type="InterPro" id="IPR016032">
    <property type="entry name" value="Sig_transdc_resp-reg_C-effctor"/>
</dbReference>
<dbReference type="InterPro" id="IPR036388">
    <property type="entry name" value="WH-like_DNA-bd_sf"/>
</dbReference>
<feature type="domain" description="HTH luxR-type" evidence="1">
    <location>
        <begin position="303"/>
        <end position="368"/>
    </location>
</feature>
<dbReference type="EMBL" id="QMKK01000030">
    <property type="protein sequence ID" value="RAX41266.1"/>
    <property type="molecule type" value="Genomic_DNA"/>
</dbReference>
<dbReference type="Gene3D" id="1.10.10.10">
    <property type="entry name" value="Winged helix-like DNA-binding domain superfamily/Winged helix DNA-binding domain"/>
    <property type="match status" value="1"/>
</dbReference>
<accession>A0A329YCT8</accession>
<dbReference type="PROSITE" id="PS50043">
    <property type="entry name" value="HTH_LUXR_2"/>
    <property type="match status" value="1"/>
</dbReference>
<name>A0A329YCT8_RHITR</name>